<protein>
    <recommendedName>
        <fullName evidence="4">Autotransporter-associated beta strand repeat protein</fullName>
    </recommendedName>
</protein>
<dbReference type="Proteomes" id="UP000318437">
    <property type="component" value="Unassembled WGS sequence"/>
</dbReference>
<proteinExistence type="predicted"/>
<keyword evidence="1" id="KW-0472">Membrane</keyword>
<sequence length="989" mass="96139">MNRCRTFIVNSRYYLFLLSIIATLCVVILSWSAPARGQSAYFSLEGDINVPLDEYDALFDLTRTVGSGEDLRFRAYTQVGGVNSAGDVIPSSGFDAQLSLFDSANALRGQDLTSAGPDALLSWPGITVFGTPLNPNPLPADNYRLNLLAGPSGPPAGPFAVDLIGPADAIVFTGGTPVNNATLTSLKFGSTGGGTATYRLTADVNNTGTLESQAGGVIEGNGANGLGFSTGARGRTITSSSELLSSVGSLWNLRGGTGAQFANGGSGGAIVVEGGIAVLAGDGDLRGGTQGPGSSSSAGGVGGSISLSNSDVTISGAFDLSGSRFSAGGSVSVATGTAVLSGDFVQVGGVGTQQRVAGVGGSLTVSGGTVDLSGTFDLTGGRGGNAGATGGDAAQGGNVSISGGLATLTGSVTLDGGVGGNANTSGGDGGQGGTVSVSAGEFLLHGGNVSLAGGVGGSAFFPGTTGANGSVNVTGGTFSLNSGEILGRTGAASADPLTLSNASLNVSDTGLVQVLNDLTMSNGAALNVTAGGLVDATPAQSAAGVAGTSGKTLKSNGQITNTDGSIRYDGADGGLIPPGLFSSGGIGGDGGMLTATGGGITLGGIGSMSFDGGDGGGLGACCDNYGGTGGAGGTLNLSSTTVILDAQSSLKANGGDGGGGDTFGDGIGGLGGTIQLNSGSITQNGSSVVLLNGGNAGLGSGSPGNVGGDGGTLNVLGGSYTIADTATLDLRGGLGTGGNADGAHGLIDVTSGTFAMNGGEVFTGTIQHPGTGNFNFNGGQLTVETFNGVLVQDGGTLLIGGSPGTMTVSQDYMINAGSLEIELFAGGVTPTAGVDFDQLTADTASLGGTLELVIDSGYTPSLGHTFPILTTTGGVTGTFANVNGAYLGAGLGFDVQYNANDVTLEVINVLLGDFDVDGDVDGHDFLVWQRNPSVGNLSDWQTNYGVALSLAAASTAVPEPTSMALLTAMACLLGWRGRDYSSLREEPSP</sequence>
<keyword evidence="1" id="KW-0812">Transmembrane</keyword>
<dbReference type="RefSeq" id="WP_146447899.1">
    <property type="nucleotide sequence ID" value="NZ_SJPS01000001.1"/>
</dbReference>
<dbReference type="OrthoDB" id="232145at2"/>
<accession>A0A5C6CZC6</accession>
<organism evidence="2 3">
    <name type="scientific">Bythopirellula polymerisocia</name>
    <dbReference type="NCBI Taxonomy" id="2528003"/>
    <lineage>
        <taxon>Bacteria</taxon>
        <taxon>Pseudomonadati</taxon>
        <taxon>Planctomycetota</taxon>
        <taxon>Planctomycetia</taxon>
        <taxon>Pirellulales</taxon>
        <taxon>Lacipirellulaceae</taxon>
        <taxon>Bythopirellula</taxon>
    </lineage>
</organism>
<evidence type="ECO:0008006" key="4">
    <source>
        <dbReference type="Google" id="ProtNLM"/>
    </source>
</evidence>
<gene>
    <name evidence="2" type="ORF">Pla144_07310</name>
</gene>
<keyword evidence="1" id="KW-1133">Transmembrane helix</keyword>
<evidence type="ECO:0000313" key="3">
    <source>
        <dbReference type="Proteomes" id="UP000318437"/>
    </source>
</evidence>
<evidence type="ECO:0000256" key="1">
    <source>
        <dbReference type="SAM" id="Phobius"/>
    </source>
</evidence>
<comment type="caution">
    <text evidence="2">The sequence shown here is derived from an EMBL/GenBank/DDBJ whole genome shotgun (WGS) entry which is preliminary data.</text>
</comment>
<dbReference type="AlphaFoldDB" id="A0A5C6CZC6"/>
<reference evidence="2 3" key="1">
    <citation type="submission" date="2019-02" db="EMBL/GenBank/DDBJ databases">
        <title>Deep-cultivation of Planctomycetes and their phenomic and genomic characterization uncovers novel biology.</title>
        <authorList>
            <person name="Wiegand S."/>
            <person name="Jogler M."/>
            <person name="Boedeker C."/>
            <person name="Pinto D."/>
            <person name="Vollmers J."/>
            <person name="Rivas-Marin E."/>
            <person name="Kohn T."/>
            <person name="Peeters S.H."/>
            <person name="Heuer A."/>
            <person name="Rast P."/>
            <person name="Oberbeckmann S."/>
            <person name="Bunk B."/>
            <person name="Jeske O."/>
            <person name="Meyerdierks A."/>
            <person name="Storesund J.E."/>
            <person name="Kallscheuer N."/>
            <person name="Luecker S."/>
            <person name="Lage O.M."/>
            <person name="Pohl T."/>
            <person name="Merkel B.J."/>
            <person name="Hornburger P."/>
            <person name="Mueller R.-W."/>
            <person name="Bruemmer F."/>
            <person name="Labrenz M."/>
            <person name="Spormann A.M."/>
            <person name="Op Den Camp H."/>
            <person name="Overmann J."/>
            <person name="Amann R."/>
            <person name="Jetten M.S.M."/>
            <person name="Mascher T."/>
            <person name="Medema M.H."/>
            <person name="Devos D.P."/>
            <person name="Kaster A.-K."/>
            <person name="Ovreas L."/>
            <person name="Rohde M."/>
            <person name="Galperin M.Y."/>
            <person name="Jogler C."/>
        </authorList>
    </citation>
    <scope>NUCLEOTIDE SEQUENCE [LARGE SCALE GENOMIC DNA]</scope>
    <source>
        <strain evidence="2 3">Pla144</strain>
    </source>
</reference>
<feature type="transmembrane region" description="Helical" evidence="1">
    <location>
        <begin position="12"/>
        <end position="33"/>
    </location>
</feature>
<keyword evidence="3" id="KW-1185">Reference proteome</keyword>
<dbReference type="EMBL" id="SJPS01000001">
    <property type="protein sequence ID" value="TWU29950.1"/>
    <property type="molecule type" value="Genomic_DNA"/>
</dbReference>
<name>A0A5C6CZC6_9BACT</name>
<evidence type="ECO:0000313" key="2">
    <source>
        <dbReference type="EMBL" id="TWU29950.1"/>
    </source>
</evidence>